<dbReference type="SMART" id="SM00409">
    <property type="entry name" value="IG"/>
    <property type="match status" value="1"/>
</dbReference>
<dbReference type="SMART" id="SM00406">
    <property type="entry name" value="IGv"/>
    <property type="match status" value="1"/>
</dbReference>
<dbReference type="InterPro" id="IPR007110">
    <property type="entry name" value="Ig-like_dom"/>
</dbReference>
<dbReference type="Pfam" id="PF07686">
    <property type="entry name" value="V-set"/>
    <property type="match status" value="1"/>
</dbReference>
<evidence type="ECO:0000313" key="6">
    <source>
        <dbReference type="Ensembl" id="ENSTMTP00000016156.1"/>
    </source>
</evidence>
<dbReference type="InParanoid" id="A0A674J2W4"/>
<dbReference type="InterPro" id="IPR050199">
    <property type="entry name" value="IgHV"/>
</dbReference>
<dbReference type="InterPro" id="IPR003599">
    <property type="entry name" value="Ig_sub"/>
</dbReference>
<dbReference type="Proteomes" id="UP000472274">
    <property type="component" value="Unplaced"/>
</dbReference>
<keyword evidence="3" id="KW-1280">Immunoglobulin</keyword>
<feature type="region of interest" description="Disordered" evidence="4">
    <location>
        <begin position="189"/>
        <end position="210"/>
    </location>
</feature>
<accession>A0A674J2W4</accession>
<dbReference type="InterPro" id="IPR013783">
    <property type="entry name" value="Ig-like_fold"/>
</dbReference>
<keyword evidence="7" id="KW-1185">Reference proteome</keyword>
<evidence type="ECO:0000256" key="3">
    <source>
        <dbReference type="ARBA" id="ARBA00043265"/>
    </source>
</evidence>
<proteinExistence type="predicted"/>
<evidence type="ECO:0000256" key="4">
    <source>
        <dbReference type="SAM" id="MobiDB-lite"/>
    </source>
</evidence>
<organism evidence="6 7">
    <name type="scientific">Terrapene triunguis</name>
    <name type="common">Three-toed box turtle</name>
    <dbReference type="NCBI Taxonomy" id="2587831"/>
    <lineage>
        <taxon>Eukaryota</taxon>
        <taxon>Metazoa</taxon>
        <taxon>Chordata</taxon>
        <taxon>Craniata</taxon>
        <taxon>Vertebrata</taxon>
        <taxon>Euteleostomi</taxon>
        <taxon>Archelosauria</taxon>
        <taxon>Testudinata</taxon>
        <taxon>Testudines</taxon>
        <taxon>Cryptodira</taxon>
        <taxon>Durocryptodira</taxon>
        <taxon>Testudinoidea</taxon>
        <taxon>Emydidae</taxon>
        <taxon>Terrapene</taxon>
    </lineage>
</organism>
<dbReference type="GO" id="GO:0002250">
    <property type="term" value="P:adaptive immune response"/>
    <property type="evidence" value="ECO:0007669"/>
    <property type="project" value="UniProtKB-KW"/>
</dbReference>
<dbReference type="PROSITE" id="PS50835">
    <property type="entry name" value="IG_LIKE"/>
    <property type="match status" value="1"/>
</dbReference>
<evidence type="ECO:0000313" key="7">
    <source>
        <dbReference type="Proteomes" id="UP000472274"/>
    </source>
</evidence>
<dbReference type="SUPFAM" id="SSF48726">
    <property type="entry name" value="Immunoglobulin"/>
    <property type="match status" value="1"/>
</dbReference>
<feature type="region of interest" description="Disordered" evidence="4">
    <location>
        <begin position="139"/>
        <end position="162"/>
    </location>
</feature>
<feature type="compositionally biased region" description="Polar residues" evidence="4">
    <location>
        <begin position="1"/>
        <end position="15"/>
    </location>
</feature>
<keyword evidence="2" id="KW-1064">Adaptive immunity</keyword>
<dbReference type="AlphaFoldDB" id="A0A674J2W4"/>
<protein>
    <recommendedName>
        <fullName evidence="5">Ig-like domain-containing protein</fullName>
    </recommendedName>
</protein>
<feature type="domain" description="Ig-like" evidence="5">
    <location>
        <begin position="27"/>
        <end position="105"/>
    </location>
</feature>
<keyword evidence="1" id="KW-0391">Immunity</keyword>
<reference evidence="6" key="1">
    <citation type="submission" date="2025-08" db="UniProtKB">
        <authorList>
            <consortium name="Ensembl"/>
        </authorList>
    </citation>
    <scope>IDENTIFICATION</scope>
</reference>
<dbReference type="PANTHER" id="PTHR23266">
    <property type="entry name" value="IMMUNOGLOBULIN HEAVY CHAIN"/>
    <property type="match status" value="1"/>
</dbReference>
<dbReference type="Ensembl" id="ENSTMTT00000016728.1">
    <property type="protein sequence ID" value="ENSTMTP00000016156.1"/>
    <property type="gene ID" value="ENSTMTG00000011794.1"/>
</dbReference>
<dbReference type="InterPro" id="IPR036179">
    <property type="entry name" value="Ig-like_dom_sf"/>
</dbReference>
<name>A0A674J2W4_9SAUR</name>
<dbReference type="InterPro" id="IPR013106">
    <property type="entry name" value="Ig_V-set"/>
</dbReference>
<reference evidence="6" key="2">
    <citation type="submission" date="2025-09" db="UniProtKB">
        <authorList>
            <consortium name="Ensembl"/>
        </authorList>
    </citation>
    <scope>IDENTIFICATION</scope>
</reference>
<dbReference type="GO" id="GO:0019814">
    <property type="term" value="C:immunoglobulin complex"/>
    <property type="evidence" value="ECO:0007669"/>
    <property type="project" value="UniProtKB-KW"/>
</dbReference>
<evidence type="ECO:0000259" key="5">
    <source>
        <dbReference type="PROSITE" id="PS50835"/>
    </source>
</evidence>
<evidence type="ECO:0000256" key="1">
    <source>
        <dbReference type="ARBA" id="ARBA00022859"/>
    </source>
</evidence>
<dbReference type="GeneTree" id="ENSGT00940000163847"/>
<feature type="region of interest" description="Disordered" evidence="4">
    <location>
        <begin position="1"/>
        <end position="29"/>
    </location>
</feature>
<dbReference type="GO" id="GO:0005576">
    <property type="term" value="C:extracellular region"/>
    <property type="evidence" value="ECO:0007669"/>
    <property type="project" value="UniProtKB-ARBA"/>
</dbReference>
<evidence type="ECO:0000256" key="2">
    <source>
        <dbReference type="ARBA" id="ARBA00023130"/>
    </source>
</evidence>
<dbReference type="Gene3D" id="2.60.40.10">
    <property type="entry name" value="Immunoglobulins"/>
    <property type="match status" value="1"/>
</dbReference>
<feature type="compositionally biased region" description="Basic and acidic residues" evidence="4">
    <location>
        <begin position="17"/>
        <end position="28"/>
    </location>
</feature>
<feature type="compositionally biased region" description="Basic residues" evidence="4">
    <location>
        <begin position="200"/>
        <end position="210"/>
    </location>
</feature>
<sequence length="210" mass="23276">EKNGVSSQIQLNQSGAEIKKPGEPKPGESTKLTCAVSGFDLSSYSMYWVRQAPGKGLDWLIYYYTSSSNSYSPAIQGRFTASKDSSNFYLHMTGLKAEDTAVYYCARDTVRRRRSELRQKPFPGVNLKRSPQQVALRSYTQQGAPGSKHTQPGQAGLSPLSSSPFNKWTKEASVGRWALSLWMRTGTKLVHSPTSSTGKHQLHQHCKGQL</sequence>
<dbReference type="FunFam" id="2.60.40.10:FF:001594">
    <property type="entry name" value="Immunoglobulin heavy variable 9-4"/>
    <property type="match status" value="1"/>
</dbReference>